<name>A0A517Z2V1_9PLAN</name>
<keyword evidence="4" id="KW-1185">Reference proteome</keyword>
<dbReference type="PANTHER" id="PTHR41542">
    <property type="entry name" value="BLL5807 PROTEIN"/>
    <property type="match status" value="1"/>
</dbReference>
<reference evidence="3 4" key="1">
    <citation type="submission" date="2019-02" db="EMBL/GenBank/DDBJ databases">
        <title>Deep-cultivation of Planctomycetes and their phenomic and genomic characterization uncovers novel biology.</title>
        <authorList>
            <person name="Wiegand S."/>
            <person name="Jogler M."/>
            <person name="Boedeker C."/>
            <person name="Pinto D."/>
            <person name="Vollmers J."/>
            <person name="Rivas-Marin E."/>
            <person name="Kohn T."/>
            <person name="Peeters S.H."/>
            <person name="Heuer A."/>
            <person name="Rast P."/>
            <person name="Oberbeckmann S."/>
            <person name="Bunk B."/>
            <person name="Jeske O."/>
            <person name="Meyerdierks A."/>
            <person name="Storesund J.E."/>
            <person name="Kallscheuer N."/>
            <person name="Luecker S."/>
            <person name="Lage O.M."/>
            <person name="Pohl T."/>
            <person name="Merkel B.J."/>
            <person name="Hornburger P."/>
            <person name="Mueller R.-W."/>
            <person name="Bruemmer F."/>
            <person name="Labrenz M."/>
            <person name="Spormann A.M."/>
            <person name="Op den Camp H."/>
            <person name="Overmann J."/>
            <person name="Amann R."/>
            <person name="Jetten M.S.M."/>
            <person name="Mascher T."/>
            <person name="Medema M.H."/>
            <person name="Devos D.P."/>
            <person name="Kaster A.-K."/>
            <person name="Ovreas L."/>
            <person name="Rohde M."/>
            <person name="Galperin M.Y."/>
            <person name="Jogler C."/>
        </authorList>
    </citation>
    <scope>NUCLEOTIDE SEQUENCE [LARGE SCALE GENOMIC DNA]</scope>
    <source>
        <strain evidence="3 4">Mal4</strain>
    </source>
</reference>
<proteinExistence type="predicted"/>
<dbReference type="AlphaFoldDB" id="A0A517Z2V1"/>
<sequence>MPLDLRALFRRPGLLNRRLWWTALAAVALLSACLIWPDSVFARAGGGGGFGGGGGGGGGGGSGGSGGGDGIAFLIWLCVHHPLIGFPLVAGIIVLMVYSGNSAKEGHVTRTIRRGRQIQDRMNRQAALQAIQARDPGFDEQAFLGRVTRAFVQIQHAWSEQNMLPARAFISDGIHERFSLQLDMQKAEGFRNLMENVQVRDASIAAVHSTDAFDTIHVRIRASAVDYNVDLETGRRKDGSTSASEFVEFWSFHRRPGAKSLEAEGAIEGRCPRCGSPLQIVDQAKCDACGAQVNSGEFDWVLAEITQDQEWIVPGAEAAVPGFAELQQRDPALNVQHLEDRASVMFWRLRAAEFQRDLEPARPILTPEYRDRWSNELEQMQRRSEFWKIPAVGKVELIDAQPGEAGAPDRIRIKVRWSGILSKGDPTGRSREVRRKTIYTSVYTLVRKVGVQSVPSETFSSAGCSSCGAPIDVNEQGCCEFCGANLVSGQYDWVLDDVSPYTSDMAFRPAINESFQQAVADARGSRPATPPPLESFEDVGLSLATLARVIAIDGISEKEREAFHRLASHRGMSGGQADAYLSAAGESDAGIPVPQDGRQAREFLEQLVHIVLVDGQLSRRERKLLDRYAERVDLVAADVKMAISKERRRAYQQARRQIRASKQVSG</sequence>
<evidence type="ECO:0000256" key="1">
    <source>
        <dbReference type="SAM" id="Phobius"/>
    </source>
</evidence>
<evidence type="ECO:0000313" key="3">
    <source>
        <dbReference type="EMBL" id="QDU36830.1"/>
    </source>
</evidence>
<keyword evidence="1" id="KW-0472">Membrane</keyword>
<dbReference type="SUPFAM" id="SSF158682">
    <property type="entry name" value="TerB-like"/>
    <property type="match status" value="1"/>
</dbReference>
<evidence type="ECO:0000313" key="4">
    <source>
        <dbReference type="Proteomes" id="UP000320496"/>
    </source>
</evidence>
<dbReference type="PANTHER" id="PTHR41542:SF1">
    <property type="entry name" value="BLL5807 PROTEIN"/>
    <property type="match status" value="1"/>
</dbReference>
<accession>A0A517Z2V1</accession>
<dbReference type="CDD" id="cd07177">
    <property type="entry name" value="terB_like"/>
    <property type="match status" value="1"/>
</dbReference>
<dbReference type="SMART" id="SM00978">
    <property type="entry name" value="Tim44"/>
    <property type="match status" value="1"/>
</dbReference>
<keyword evidence="1" id="KW-0812">Transmembrane</keyword>
<gene>
    <name evidence="3" type="ORF">Mal4_11290</name>
</gene>
<dbReference type="InterPro" id="IPR032710">
    <property type="entry name" value="NTF2-like_dom_sf"/>
</dbReference>
<dbReference type="RefSeq" id="WP_197444115.1">
    <property type="nucleotide sequence ID" value="NZ_CP036275.1"/>
</dbReference>
<dbReference type="EMBL" id="CP036275">
    <property type="protein sequence ID" value="QDU36830.1"/>
    <property type="molecule type" value="Genomic_DNA"/>
</dbReference>
<dbReference type="PROSITE" id="PS51257">
    <property type="entry name" value="PROKAR_LIPOPROTEIN"/>
    <property type="match status" value="1"/>
</dbReference>
<dbReference type="InterPro" id="IPR007379">
    <property type="entry name" value="Tim44-like_dom"/>
</dbReference>
<dbReference type="Pfam" id="PF04280">
    <property type="entry name" value="Tim44"/>
    <property type="match status" value="1"/>
</dbReference>
<dbReference type="KEGG" id="mri:Mal4_11290"/>
<feature type="transmembrane region" description="Helical" evidence="1">
    <location>
        <begin position="20"/>
        <end position="37"/>
    </location>
</feature>
<protein>
    <submittedName>
        <fullName evidence="3">Tim44-like domain protein</fullName>
    </submittedName>
</protein>
<dbReference type="Proteomes" id="UP000320496">
    <property type="component" value="Chromosome"/>
</dbReference>
<feature type="transmembrane region" description="Helical" evidence="1">
    <location>
        <begin position="73"/>
        <end position="98"/>
    </location>
</feature>
<dbReference type="Gene3D" id="3.10.450.240">
    <property type="match status" value="1"/>
</dbReference>
<dbReference type="InterPro" id="IPR029024">
    <property type="entry name" value="TerB-like"/>
</dbReference>
<organism evidence="3 4">
    <name type="scientific">Maioricimonas rarisocia</name>
    <dbReference type="NCBI Taxonomy" id="2528026"/>
    <lineage>
        <taxon>Bacteria</taxon>
        <taxon>Pseudomonadati</taxon>
        <taxon>Planctomycetota</taxon>
        <taxon>Planctomycetia</taxon>
        <taxon>Planctomycetales</taxon>
        <taxon>Planctomycetaceae</taxon>
        <taxon>Maioricimonas</taxon>
    </lineage>
</organism>
<dbReference type="SUPFAM" id="SSF54427">
    <property type="entry name" value="NTF2-like"/>
    <property type="match status" value="2"/>
</dbReference>
<keyword evidence="1" id="KW-1133">Transmembrane helix</keyword>
<feature type="domain" description="Tim44-like" evidence="2">
    <location>
        <begin position="124"/>
        <end position="307"/>
    </location>
</feature>
<dbReference type="Gene3D" id="1.10.3680.10">
    <property type="entry name" value="TerB-like"/>
    <property type="match status" value="1"/>
</dbReference>
<evidence type="ECO:0000259" key="2">
    <source>
        <dbReference type="SMART" id="SM00978"/>
    </source>
</evidence>